<sequence length="128" mass="14233">MSEENKDFGDKAEDAANDFKEDLKQTFDPKNPDSGKTVAIIAHITVIGWIVALIMNSQNKTEFGSYYIRQTLGIWILGFILGIIPVVGCFAFIICVVLIIISLVNAANDKMVPIVGLGEYFQDWFKSL</sequence>
<dbReference type="KEGG" id="marb:CJ263_05855"/>
<dbReference type="EMBL" id="CP022957">
    <property type="protein sequence ID" value="ASV29780.1"/>
    <property type="molecule type" value="Genomic_DNA"/>
</dbReference>
<protein>
    <submittedName>
        <fullName evidence="1">Uncharacterized protein</fullName>
    </submittedName>
</protein>
<name>A0A223V3S8_9FLAO</name>
<dbReference type="Proteomes" id="UP000215244">
    <property type="component" value="Chromosome"/>
</dbReference>
<dbReference type="RefSeq" id="WP_094996403.1">
    <property type="nucleotide sequence ID" value="NZ_BMJL01000009.1"/>
</dbReference>
<proteinExistence type="predicted"/>
<evidence type="ECO:0000313" key="1">
    <source>
        <dbReference type="EMBL" id="ASV29780.1"/>
    </source>
</evidence>
<dbReference type="OrthoDB" id="6400719at2"/>
<gene>
    <name evidence="1" type="ORF">CJ263_05855</name>
</gene>
<organism evidence="1 2">
    <name type="scientific">Maribacter cobaltidurans</name>
    <dbReference type="NCBI Taxonomy" id="1178778"/>
    <lineage>
        <taxon>Bacteria</taxon>
        <taxon>Pseudomonadati</taxon>
        <taxon>Bacteroidota</taxon>
        <taxon>Flavobacteriia</taxon>
        <taxon>Flavobacteriales</taxon>
        <taxon>Flavobacteriaceae</taxon>
        <taxon>Maribacter</taxon>
    </lineage>
</organism>
<dbReference type="AlphaFoldDB" id="A0A223V3S8"/>
<evidence type="ECO:0000313" key="2">
    <source>
        <dbReference type="Proteomes" id="UP000215244"/>
    </source>
</evidence>
<reference evidence="1 2" key="1">
    <citation type="submission" date="2017-08" db="EMBL/GenBank/DDBJ databases">
        <title>The complete genome sequence of Maribacter sp. B1, isolated from deep-sea sediment.</title>
        <authorList>
            <person name="Wu Y.-H."/>
            <person name="Cheng H."/>
            <person name="Xu X.-W."/>
        </authorList>
    </citation>
    <scope>NUCLEOTIDE SEQUENCE [LARGE SCALE GENOMIC DNA]</scope>
    <source>
        <strain evidence="1 2">B1</strain>
    </source>
</reference>
<keyword evidence="2" id="KW-1185">Reference proteome</keyword>
<accession>A0A223V3S8</accession>